<dbReference type="EMBL" id="CP003326">
    <property type="protein sequence ID" value="AFS79605.1"/>
    <property type="molecule type" value="Genomic_DNA"/>
</dbReference>
<evidence type="ECO:0000259" key="1">
    <source>
        <dbReference type="Pfam" id="PF14242"/>
    </source>
</evidence>
<dbReference type="eggNOG" id="COG0264">
    <property type="taxonomic scope" value="Bacteria"/>
</dbReference>
<evidence type="ECO:0000313" key="3">
    <source>
        <dbReference type="Proteomes" id="UP000006094"/>
    </source>
</evidence>
<reference evidence="2 3" key="1">
    <citation type="journal article" date="2012" name="PLoS ONE">
        <title>The purine-utilizing bacterium Clostridium acidurici 9a: a genome-guided metabolic reconsideration.</title>
        <authorList>
            <person name="Hartwich K."/>
            <person name="Poehlein A."/>
            <person name="Daniel R."/>
        </authorList>
    </citation>
    <scope>NUCLEOTIDE SEQUENCE [LARGE SCALE GENOMIC DNA]</scope>
    <source>
        <strain evidence="3">ATCC 7906 / DSM 604 / BCRC 14475 / CIP 104303 / KCTC 5404 / NCIMB 10678 / 9a</strain>
    </source>
</reference>
<dbReference type="SUPFAM" id="SSF46934">
    <property type="entry name" value="UBA-like"/>
    <property type="match status" value="1"/>
</dbReference>
<protein>
    <submittedName>
        <fullName evidence="2">Ubiquitin-associated domain-containing protein</fullName>
    </submittedName>
</protein>
<dbReference type="CDD" id="cd14360">
    <property type="entry name" value="UBA_NAC_like_bac"/>
    <property type="match status" value="1"/>
</dbReference>
<sequence>MSITLEQIDELRKRANVSYNDAKEALEASNGDVLEALVYLENHKKVDTKTYSTITEKAKKLIKKGNETSFIIKKRDKIVTNIPVTIAVGITVIAPHISVIGVGLSLVTGHKIKFEGKNGEDMKINKTMDQVSKTVDNIKDSIIEKKEKDNTIIE</sequence>
<dbReference type="Proteomes" id="UP000006094">
    <property type="component" value="Chromosome"/>
</dbReference>
<feature type="domain" description="DUF4342" evidence="1">
    <location>
        <begin position="48"/>
        <end position="115"/>
    </location>
</feature>
<dbReference type="Gene3D" id="1.10.8.10">
    <property type="entry name" value="DNA helicase RuvA subunit, C-terminal domain"/>
    <property type="match status" value="1"/>
</dbReference>
<dbReference type="STRING" id="1128398.Curi_c26100"/>
<dbReference type="InterPro" id="IPR009060">
    <property type="entry name" value="UBA-like_sf"/>
</dbReference>
<keyword evidence="3" id="KW-1185">Reference proteome</keyword>
<dbReference type="RefSeq" id="WP_014968739.1">
    <property type="nucleotide sequence ID" value="NC_018664.1"/>
</dbReference>
<dbReference type="AlphaFoldDB" id="K0B3W6"/>
<proteinExistence type="predicted"/>
<accession>K0B3W6</accession>
<organism evidence="2 3">
    <name type="scientific">Gottschalkia acidurici (strain ATCC 7906 / DSM 604 / BCRC 14475 / CIP 104303 / KCTC 5404 / NCIMB 10678 / 9a)</name>
    <name type="common">Clostridium acidurici</name>
    <dbReference type="NCBI Taxonomy" id="1128398"/>
    <lineage>
        <taxon>Bacteria</taxon>
        <taxon>Bacillati</taxon>
        <taxon>Bacillota</taxon>
        <taxon>Tissierellia</taxon>
        <taxon>Tissierellales</taxon>
        <taxon>Gottschalkiaceae</taxon>
        <taxon>Gottschalkia</taxon>
    </lineage>
</organism>
<dbReference type="HOGENOM" id="CLU_115782_0_1_9"/>
<name>K0B3W6_GOTA9</name>
<dbReference type="Pfam" id="PF14242">
    <property type="entry name" value="DUF4342"/>
    <property type="match status" value="1"/>
</dbReference>
<dbReference type="KEGG" id="cad:Curi_c26100"/>
<dbReference type="InterPro" id="IPR025642">
    <property type="entry name" value="DUF4342"/>
</dbReference>
<evidence type="ECO:0000313" key="2">
    <source>
        <dbReference type="EMBL" id="AFS79605.1"/>
    </source>
</evidence>
<gene>
    <name evidence="2" type="ordered locus">Curi_c26100</name>
</gene>
<dbReference type="OrthoDB" id="3183239at2"/>